<accession>A0A009ISN3</accession>
<keyword evidence="1" id="KW-0732">Signal</keyword>
<evidence type="ECO:0000313" key="2">
    <source>
        <dbReference type="EMBL" id="EXB07729.1"/>
    </source>
</evidence>
<evidence type="ECO:0000313" key="3">
    <source>
        <dbReference type="Proteomes" id="UP000020595"/>
    </source>
</evidence>
<comment type="caution">
    <text evidence="2">The sequence shown here is derived from an EMBL/GenBank/DDBJ whole genome shotgun (WGS) entry which is preliminary data.</text>
</comment>
<proteinExistence type="predicted"/>
<feature type="chain" id="PRO_5001446763" description="DUF1176 domain-containing protein" evidence="1">
    <location>
        <begin position="20"/>
        <end position="355"/>
    </location>
</feature>
<dbReference type="Pfam" id="PF06674">
    <property type="entry name" value="DUF1176"/>
    <property type="match status" value="1"/>
</dbReference>
<organism evidence="2 3">
    <name type="scientific">Acinetobacter baumannii (strain 1295743)</name>
    <dbReference type="NCBI Taxonomy" id="1310613"/>
    <lineage>
        <taxon>Bacteria</taxon>
        <taxon>Pseudomonadati</taxon>
        <taxon>Pseudomonadota</taxon>
        <taxon>Gammaproteobacteria</taxon>
        <taxon>Moraxellales</taxon>
        <taxon>Moraxellaceae</taxon>
        <taxon>Acinetobacter</taxon>
        <taxon>Acinetobacter calcoaceticus/baumannii complex</taxon>
    </lineage>
</organism>
<dbReference type="EMBL" id="JEWH01000001">
    <property type="protein sequence ID" value="EXB07729.1"/>
    <property type="molecule type" value="Genomic_DNA"/>
</dbReference>
<dbReference type="Proteomes" id="UP000020595">
    <property type="component" value="Unassembled WGS sequence"/>
</dbReference>
<dbReference type="RefSeq" id="WP_032050573.1">
    <property type="nucleotide sequence ID" value="NZ_JEWH01000001.1"/>
</dbReference>
<dbReference type="AlphaFoldDB" id="A0A009ISN3"/>
<reference evidence="2 3" key="1">
    <citation type="submission" date="2014-02" db="EMBL/GenBank/DDBJ databases">
        <title>Comparative genomics and transcriptomics to identify genetic mechanisms underlying the emergence of carbapenem resistant Acinetobacter baumannii (CRAb).</title>
        <authorList>
            <person name="Harris A.D."/>
            <person name="Johnson K.J."/>
            <person name="George J."/>
            <person name="Shefchek K."/>
            <person name="Daugherty S.C."/>
            <person name="Parankush S."/>
            <person name="Sadzewicz L."/>
            <person name="Tallon L."/>
            <person name="Sengamalay N."/>
            <person name="Hazen T.H."/>
            <person name="Rasko D.A."/>
        </authorList>
    </citation>
    <scope>NUCLEOTIDE SEQUENCE [LARGE SCALE GENOMIC DNA]</scope>
    <source>
        <strain evidence="2 3">1295743</strain>
    </source>
</reference>
<name>A0A009ISN3_ACIB9</name>
<feature type="signal peptide" evidence="1">
    <location>
        <begin position="1"/>
        <end position="19"/>
    </location>
</feature>
<gene>
    <name evidence="2" type="ORF">J512_0131</name>
</gene>
<dbReference type="PATRIC" id="fig|1310613.3.peg.123"/>
<evidence type="ECO:0008006" key="4">
    <source>
        <dbReference type="Google" id="ProtNLM"/>
    </source>
</evidence>
<dbReference type="InterPro" id="IPR009560">
    <property type="entry name" value="DUF1176"/>
</dbReference>
<evidence type="ECO:0000256" key="1">
    <source>
        <dbReference type="SAM" id="SignalP"/>
    </source>
</evidence>
<protein>
    <recommendedName>
        <fullName evidence="4">DUF1176 domain-containing protein</fullName>
    </recommendedName>
</protein>
<sequence>MKNILSICCLAVMSSYSLAQDIKGISFSHQEWEISCSNTGTCKAAGYQNEENGDNPASILLTRKAGPKQPVQIEFALSDYEQSIPANQLKNIHFYINGKDLGAVGVDGTELPIMGKLNSSQVNALLQQSKQKTEILFKNAQHKWKISDAGMTAVLLKMDDFQKRIGTIGALVKKGSANENQVLMPEPKLVVKRIKTSTKPYLTLQPKNKQYQAIHRSLMAAKPNPKEDGFCEGIYSGNSDGAEPQKIELYKLTNKKVLATTLCWRGAYNEGYGAWVLDESLNGKAAFVTESASDFDSGIISSAQKGRGIGDCWASEEWVWDGKSFVHTKDMWTGMCKGLAAGGVWELDRIESVIK</sequence>